<dbReference type="Proteomes" id="UP000789508">
    <property type="component" value="Unassembled WGS sequence"/>
</dbReference>
<dbReference type="AlphaFoldDB" id="A0A9N9A9V7"/>
<name>A0A9N9A9V7_9GLOM</name>
<dbReference type="EMBL" id="CAJVPS010001071">
    <property type="protein sequence ID" value="CAG8523127.1"/>
    <property type="molecule type" value="Genomic_DNA"/>
</dbReference>
<evidence type="ECO:0000313" key="2">
    <source>
        <dbReference type="EMBL" id="CAG8523127.1"/>
    </source>
</evidence>
<dbReference type="OrthoDB" id="10586476at2759"/>
<feature type="region of interest" description="Disordered" evidence="1">
    <location>
        <begin position="1"/>
        <end position="26"/>
    </location>
</feature>
<keyword evidence="3" id="KW-1185">Reference proteome</keyword>
<evidence type="ECO:0000313" key="3">
    <source>
        <dbReference type="Proteomes" id="UP000789508"/>
    </source>
</evidence>
<protein>
    <submittedName>
        <fullName evidence="2">8212_t:CDS:1</fullName>
    </submittedName>
</protein>
<feature type="region of interest" description="Disordered" evidence="1">
    <location>
        <begin position="77"/>
        <end position="99"/>
    </location>
</feature>
<evidence type="ECO:0000256" key="1">
    <source>
        <dbReference type="SAM" id="MobiDB-lite"/>
    </source>
</evidence>
<accession>A0A9N9A9V7</accession>
<feature type="region of interest" description="Disordered" evidence="1">
    <location>
        <begin position="131"/>
        <end position="158"/>
    </location>
</feature>
<sequence>MASTQVPIEQSAPETTPTLPTASANVTTPQTELETLALESLAKLDTLITLAGQVFQALDVYSRRKLVNEDNEGEFGQMASENFGMGESGISEDVNREEGGVDALTVESVVERYRETEAELKELVGRVDALKSTTNSDSHSNLKLIDQNRNNNQHGRVE</sequence>
<organism evidence="2 3">
    <name type="scientific">Ambispora leptoticha</name>
    <dbReference type="NCBI Taxonomy" id="144679"/>
    <lineage>
        <taxon>Eukaryota</taxon>
        <taxon>Fungi</taxon>
        <taxon>Fungi incertae sedis</taxon>
        <taxon>Mucoromycota</taxon>
        <taxon>Glomeromycotina</taxon>
        <taxon>Glomeromycetes</taxon>
        <taxon>Archaeosporales</taxon>
        <taxon>Ambisporaceae</taxon>
        <taxon>Ambispora</taxon>
    </lineage>
</organism>
<proteinExistence type="predicted"/>
<gene>
    <name evidence="2" type="ORF">ALEPTO_LOCUS4571</name>
</gene>
<comment type="caution">
    <text evidence="2">The sequence shown here is derived from an EMBL/GenBank/DDBJ whole genome shotgun (WGS) entry which is preliminary data.</text>
</comment>
<reference evidence="2" key="1">
    <citation type="submission" date="2021-06" db="EMBL/GenBank/DDBJ databases">
        <authorList>
            <person name="Kallberg Y."/>
            <person name="Tangrot J."/>
            <person name="Rosling A."/>
        </authorList>
    </citation>
    <scope>NUCLEOTIDE SEQUENCE</scope>
    <source>
        <strain evidence="2">FL130A</strain>
    </source>
</reference>